<dbReference type="GO" id="GO:0030247">
    <property type="term" value="F:polysaccharide binding"/>
    <property type="evidence" value="ECO:0007669"/>
    <property type="project" value="InterPro"/>
</dbReference>
<dbReference type="Proteomes" id="UP000548326">
    <property type="component" value="Unassembled WGS sequence"/>
</dbReference>
<gene>
    <name evidence="2" type="ORF">HDF22_004796</name>
</gene>
<sequence length="505" mass="53595">MKKNLGIRLYLLPLFLMVVALLPACKKNIEGSSNPPVITSVRSYVASPNDTVLTSAVPKGQWVVITGHNLKSATRIEFDGVPASFNSALLAQNSAVVQIPQIIFSTIDTSKLYTLKVTTTGGSTSFAFKLGPAAPIIFGISDVFANPGDSVSLFGANLLLIQNFVYGGTKISSFKSSMYGDTLSFLMPAVTSTRLITVTTRAGTVLDTIKATPVVSWISNENPSMGDSVYIYGQYLKGVQSLIFAGTAITTFTVSKDSKSVGFVAPALSESGPVSITTSYGTGTTPYNVYTPTYLKNGVIENMDGSGVLYADYGGNAPGWGDGIGGIDAHINNRYGWFTETTAFNGVLGTNHTMFIFVNTAVLSGGSSNGGIILASNQWVPVANLTDAPGQWALKMEISVPTDWDGGALDIKTDVPGYIYRWEPSKTGTAYKTKGWITITIPLSSFRASDPVLGEGMGAALTNITDLLGPKGQTGAYLYRHNYAAASTKTGFYCAFDNIRVVKIK</sequence>
<dbReference type="EMBL" id="JACHCA010000016">
    <property type="protein sequence ID" value="MBB6130653.1"/>
    <property type="molecule type" value="Genomic_DNA"/>
</dbReference>
<evidence type="ECO:0000259" key="1">
    <source>
        <dbReference type="Pfam" id="PF18329"/>
    </source>
</evidence>
<dbReference type="AlphaFoldDB" id="A0A841JHK2"/>
<dbReference type="InterPro" id="IPR040475">
    <property type="entry name" value="SGBP_B_XBD"/>
</dbReference>
<dbReference type="Gene3D" id="2.60.40.10">
    <property type="entry name" value="Immunoglobulins"/>
    <property type="match status" value="3"/>
</dbReference>
<protein>
    <recommendedName>
        <fullName evidence="1">Surface glycan-binding protein B xyloglucan binding domain-containing protein</fullName>
    </recommendedName>
</protein>
<comment type="caution">
    <text evidence="2">The sequence shown here is derived from an EMBL/GenBank/DDBJ whole genome shotgun (WGS) entry which is preliminary data.</text>
</comment>
<accession>A0A841JHK2</accession>
<proteinExistence type="predicted"/>
<evidence type="ECO:0000313" key="3">
    <source>
        <dbReference type="Proteomes" id="UP000548326"/>
    </source>
</evidence>
<dbReference type="InterPro" id="IPR013783">
    <property type="entry name" value="Ig-like_fold"/>
</dbReference>
<dbReference type="RefSeq" id="WP_183589376.1">
    <property type="nucleotide sequence ID" value="NZ_JACHCA010000016.1"/>
</dbReference>
<name>A0A841JHK2_9SPHI</name>
<evidence type="ECO:0000313" key="2">
    <source>
        <dbReference type="EMBL" id="MBB6130653.1"/>
    </source>
</evidence>
<organism evidence="2 3">
    <name type="scientific">Mucilaginibacter lappiensis</name>
    <dbReference type="NCBI Taxonomy" id="354630"/>
    <lineage>
        <taxon>Bacteria</taxon>
        <taxon>Pseudomonadati</taxon>
        <taxon>Bacteroidota</taxon>
        <taxon>Sphingobacteriia</taxon>
        <taxon>Sphingobacteriales</taxon>
        <taxon>Sphingobacteriaceae</taxon>
        <taxon>Mucilaginibacter</taxon>
    </lineage>
</organism>
<reference evidence="2 3" key="1">
    <citation type="submission" date="2020-08" db="EMBL/GenBank/DDBJ databases">
        <title>Genomic Encyclopedia of Type Strains, Phase IV (KMG-V): Genome sequencing to study the core and pangenomes of soil and plant-associated prokaryotes.</title>
        <authorList>
            <person name="Whitman W."/>
        </authorList>
    </citation>
    <scope>NUCLEOTIDE SEQUENCE [LARGE SCALE GENOMIC DNA]</scope>
    <source>
        <strain evidence="2 3">MP601</strain>
    </source>
</reference>
<dbReference type="Pfam" id="PF18329">
    <property type="entry name" value="SGBP_B_XBD"/>
    <property type="match status" value="1"/>
</dbReference>
<feature type="domain" description="Surface glycan-binding protein B xyloglucan binding" evidence="1">
    <location>
        <begin position="336"/>
        <end position="503"/>
    </location>
</feature>